<sequence>MLSSLLLARKKRPDLHQVSAYKMPMGIPMTWCTLIFFAFTVVIMIRV</sequence>
<name>W1J849_9GAMM</name>
<keyword evidence="1" id="KW-1133">Transmembrane helix</keyword>
<comment type="caution">
    <text evidence="2">The sequence shown here is derived from an EMBL/GenBank/DDBJ whole genome shotgun (WGS) entry which is preliminary data.</text>
</comment>
<dbReference type="EMBL" id="CBXE010000474">
    <property type="protein sequence ID" value="CDL86889.1"/>
    <property type="molecule type" value="Genomic_DNA"/>
</dbReference>
<feature type="transmembrane region" description="Helical" evidence="1">
    <location>
        <begin position="21"/>
        <end position="45"/>
    </location>
</feature>
<evidence type="ECO:0000313" key="2">
    <source>
        <dbReference type="EMBL" id="CDL86889.1"/>
    </source>
</evidence>
<protein>
    <submittedName>
        <fullName evidence="2">Uncharacterized protein</fullName>
    </submittedName>
</protein>
<proteinExistence type="predicted"/>
<evidence type="ECO:0000256" key="1">
    <source>
        <dbReference type="SAM" id="Phobius"/>
    </source>
</evidence>
<gene>
    <name evidence="2" type="ORF">XCR1_790036</name>
</gene>
<accession>W1J849</accession>
<evidence type="ECO:0000313" key="3">
    <source>
        <dbReference type="Proteomes" id="UP000019197"/>
    </source>
</evidence>
<dbReference type="Proteomes" id="UP000019197">
    <property type="component" value="Unassembled WGS sequence"/>
</dbReference>
<keyword evidence="1" id="KW-0472">Membrane</keyword>
<organism evidence="2 3">
    <name type="scientific">Xenorhabdus cabanillasii JM26</name>
    <dbReference type="NCBI Taxonomy" id="1427517"/>
    <lineage>
        <taxon>Bacteria</taxon>
        <taxon>Pseudomonadati</taxon>
        <taxon>Pseudomonadota</taxon>
        <taxon>Gammaproteobacteria</taxon>
        <taxon>Enterobacterales</taxon>
        <taxon>Morganellaceae</taxon>
        <taxon>Xenorhabdus</taxon>
    </lineage>
</organism>
<reference evidence="2 3" key="1">
    <citation type="submission" date="2013-11" db="EMBL/GenBank/DDBJ databases">
        <title>Draft genome sequence and annotation of the entomopathogenic bacterium, Xenorhabdus cabanillasi strain JM26.</title>
        <authorList>
            <person name="Gualtieri M."/>
            <person name="Ogier J.C."/>
            <person name="Pages S."/>
            <person name="Givaudan A."/>
            <person name="Gaudriault S."/>
        </authorList>
    </citation>
    <scope>NUCLEOTIDE SEQUENCE [LARGE SCALE GENOMIC DNA]</scope>
    <source>
        <strain evidence="2 3">JM26</strain>
    </source>
</reference>
<keyword evidence="1" id="KW-0812">Transmembrane</keyword>
<dbReference type="AlphaFoldDB" id="W1J849"/>